<dbReference type="SMART" id="SM00367">
    <property type="entry name" value="LRR_CC"/>
    <property type="match status" value="12"/>
</dbReference>
<gene>
    <name evidence="3" type="ORF">SI8410_02003137</name>
</gene>
<dbReference type="OrthoDB" id="550575at2759"/>
<feature type="domain" description="F-box" evidence="1">
    <location>
        <begin position="50"/>
        <end position="83"/>
    </location>
</feature>
<dbReference type="InterPro" id="IPR032675">
    <property type="entry name" value="LRR_dom_sf"/>
</dbReference>
<evidence type="ECO:0000259" key="2">
    <source>
        <dbReference type="Pfam" id="PF25372"/>
    </source>
</evidence>
<evidence type="ECO:0000313" key="3">
    <source>
        <dbReference type="EMBL" id="CAA7391938.1"/>
    </source>
</evidence>
<dbReference type="Gene3D" id="3.80.10.10">
    <property type="entry name" value="Ribonuclease Inhibitor"/>
    <property type="match status" value="4"/>
</dbReference>
<reference evidence="3" key="1">
    <citation type="submission" date="2020-02" db="EMBL/GenBank/DDBJ databases">
        <authorList>
            <person name="Scholz U."/>
            <person name="Mascher M."/>
            <person name="Fiebig A."/>
        </authorList>
    </citation>
    <scope>NUCLEOTIDE SEQUENCE</scope>
</reference>
<feature type="domain" description="F-box/LRR-repeat protein 15-like leucin rich repeat" evidence="2">
    <location>
        <begin position="412"/>
        <end position="566"/>
    </location>
</feature>
<sequence length="582" mass="61721">MEILGCRGSSYGLPSRKKARLLAYLPSFPVAVEAAAAPTSVTRETKKDLFETLPDECIQHIFTFLPSPRDRCSCAAVSRRWLHLQAHMKSSDFPPAATAPTAPSFILADEDDDKVNDARLASLAVGAAARGALTELVIRDDALQPPSGSSLLAITDMGLKVVSQACAELRRLTLWECHKVGREGLATIAGACPKLEELHISRSSLVDDGALIPFAVNCPKLSLLSLDRCPMVGDRALQAFSRCSSNLETLSLSRCPLVTDAGLAAIFSSLPKLAKITISHMSAGDGALAAVGASSGGNSPKHVAICGCGAFTDRGLARLSNAAGKLETLRLEKCHAVTTEGLVMALKNWSTTLKSLSLVKCDGVGNLPEGKETTAAALLRKLQTLEINKCPRAGDEFLRLLAAAMPRLKRITLAAMDAVSDRGFISLLASLERPHAVSSVDLSGSKGITDRSVAALASAAGRSLSSLSLEGCERVTDRSLAFVGLLCPRLLELDLTNCRQISDSGVAALARRACVGGGTEKNGLEMLSLEGCEGVTDESLLMLEEMADEGKLVSLNLKRCRRLSPAGVDAIHQHLWWCDLIY</sequence>
<dbReference type="InterPro" id="IPR036047">
    <property type="entry name" value="F-box-like_dom_sf"/>
</dbReference>
<dbReference type="EMBL" id="LR746265">
    <property type="protein sequence ID" value="CAA7391938.1"/>
    <property type="molecule type" value="Genomic_DNA"/>
</dbReference>
<dbReference type="Proteomes" id="UP000663760">
    <property type="component" value="Chromosome 2"/>
</dbReference>
<dbReference type="Pfam" id="PF12937">
    <property type="entry name" value="F-box-like"/>
    <property type="match status" value="1"/>
</dbReference>
<organism evidence="3 4">
    <name type="scientific">Spirodela intermedia</name>
    <name type="common">Intermediate duckweed</name>
    <dbReference type="NCBI Taxonomy" id="51605"/>
    <lineage>
        <taxon>Eukaryota</taxon>
        <taxon>Viridiplantae</taxon>
        <taxon>Streptophyta</taxon>
        <taxon>Embryophyta</taxon>
        <taxon>Tracheophyta</taxon>
        <taxon>Spermatophyta</taxon>
        <taxon>Magnoliopsida</taxon>
        <taxon>Liliopsida</taxon>
        <taxon>Araceae</taxon>
        <taxon>Lemnoideae</taxon>
        <taxon>Spirodela</taxon>
    </lineage>
</organism>
<keyword evidence="4" id="KW-1185">Reference proteome</keyword>
<dbReference type="GO" id="GO:0031146">
    <property type="term" value="P:SCF-dependent proteasomal ubiquitin-dependent protein catabolic process"/>
    <property type="evidence" value="ECO:0007669"/>
    <property type="project" value="TreeGrafter"/>
</dbReference>
<dbReference type="Pfam" id="PF25372">
    <property type="entry name" value="DUF7885"/>
    <property type="match status" value="2"/>
</dbReference>
<dbReference type="SUPFAM" id="SSF52047">
    <property type="entry name" value="RNI-like"/>
    <property type="match status" value="2"/>
</dbReference>
<dbReference type="Gene3D" id="1.20.1280.50">
    <property type="match status" value="1"/>
</dbReference>
<protein>
    <submittedName>
        <fullName evidence="3">Uncharacterized protein</fullName>
    </submittedName>
</protein>
<evidence type="ECO:0000313" key="4">
    <source>
        <dbReference type="Proteomes" id="UP000663760"/>
    </source>
</evidence>
<evidence type="ECO:0000259" key="1">
    <source>
        <dbReference type="Pfam" id="PF12937"/>
    </source>
</evidence>
<dbReference type="CDD" id="cd22159">
    <property type="entry name" value="F-box_AtTIR1-like"/>
    <property type="match status" value="1"/>
</dbReference>
<proteinExistence type="predicted"/>
<dbReference type="GO" id="GO:0019005">
    <property type="term" value="C:SCF ubiquitin ligase complex"/>
    <property type="evidence" value="ECO:0007669"/>
    <property type="project" value="TreeGrafter"/>
</dbReference>
<dbReference type="PANTHER" id="PTHR13318">
    <property type="entry name" value="PARTNER OF PAIRED, ISOFORM B-RELATED"/>
    <property type="match status" value="1"/>
</dbReference>
<name>A0A7I8K468_SPIIN</name>
<accession>A0A7I8K468</accession>
<dbReference type="AlphaFoldDB" id="A0A7I8K468"/>
<dbReference type="SUPFAM" id="SSF81383">
    <property type="entry name" value="F-box domain"/>
    <property type="match status" value="1"/>
</dbReference>
<dbReference type="InterPro" id="IPR057207">
    <property type="entry name" value="FBXL15_LRR"/>
</dbReference>
<feature type="domain" description="F-box/LRR-repeat protein 15-like leucin rich repeat" evidence="2">
    <location>
        <begin position="151"/>
        <end position="403"/>
    </location>
</feature>
<dbReference type="InterPro" id="IPR001810">
    <property type="entry name" value="F-box_dom"/>
</dbReference>
<dbReference type="InterPro" id="IPR006553">
    <property type="entry name" value="Leu-rich_rpt_Cys-con_subtyp"/>
</dbReference>